<dbReference type="Gene3D" id="3.50.50.60">
    <property type="entry name" value="FAD/NAD(P)-binding domain"/>
    <property type="match status" value="1"/>
</dbReference>
<feature type="active site" description="Proton donor" evidence="5">
    <location>
        <position position="413"/>
    </location>
</feature>
<comment type="cofactor">
    <cofactor evidence="1 6">
        <name>FAD</name>
        <dbReference type="ChEBI" id="CHEBI:57692"/>
    </cofactor>
</comment>
<feature type="region of interest" description="Disordered" evidence="7">
    <location>
        <begin position="1"/>
        <end position="20"/>
    </location>
</feature>
<feature type="active site" description="Proton acceptor" evidence="5">
    <location>
        <position position="456"/>
    </location>
</feature>
<comment type="caution">
    <text evidence="9">The sequence shown here is derived from an EMBL/GenBank/DDBJ whole genome shotgun (WGS) entry which is preliminary data.</text>
</comment>
<evidence type="ECO:0000256" key="1">
    <source>
        <dbReference type="ARBA" id="ARBA00001974"/>
    </source>
</evidence>
<feature type="domain" description="Glucose-methanol-choline oxidoreductase N-terminal" evidence="8">
    <location>
        <begin position="163"/>
        <end position="177"/>
    </location>
</feature>
<evidence type="ECO:0000256" key="4">
    <source>
        <dbReference type="ARBA" id="ARBA00022827"/>
    </source>
</evidence>
<evidence type="ECO:0000256" key="5">
    <source>
        <dbReference type="PIRSR" id="PIRSR000137-1"/>
    </source>
</evidence>
<keyword evidence="4 6" id="KW-0274">FAD</keyword>
<reference evidence="9 10" key="1">
    <citation type="submission" date="2023-08" db="EMBL/GenBank/DDBJ databases">
        <title>Black Yeasts Isolated from many extreme environments.</title>
        <authorList>
            <person name="Coleine C."/>
            <person name="Stajich J.E."/>
            <person name="Selbmann L."/>
        </authorList>
    </citation>
    <scope>NUCLEOTIDE SEQUENCE [LARGE SCALE GENOMIC DNA]</scope>
    <source>
        <strain evidence="9 10">CCFEE 5792</strain>
    </source>
</reference>
<dbReference type="PIRSF" id="PIRSF000137">
    <property type="entry name" value="Alcohol_oxidase"/>
    <property type="match status" value="1"/>
</dbReference>
<gene>
    <name evidence="9" type="ORF">LTR84_003041</name>
</gene>
<comment type="similarity">
    <text evidence="2">Belongs to the GMC oxidoreductase family.</text>
</comment>
<evidence type="ECO:0000259" key="8">
    <source>
        <dbReference type="PROSITE" id="PS00624"/>
    </source>
</evidence>
<evidence type="ECO:0000313" key="9">
    <source>
        <dbReference type="EMBL" id="KAK5051389.1"/>
    </source>
</evidence>
<accession>A0AAV9NAF2</accession>
<keyword evidence="3" id="KW-0285">Flavoprotein</keyword>
<dbReference type="RefSeq" id="XP_064705616.1">
    <property type="nucleotide sequence ID" value="XM_064846636.1"/>
</dbReference>
<dbReference type="Proteomes" id="UP001358417">
    <property type="component" value="Unassembled WGS sequence"/>
</dbReference>
<dbReference type="InterPro" id="IPR007867">
    <property type="entry name" value="GMC_OxRtase_C"/>
</dbReference>
<dbReference type="Pfam" id="PF00732">
    <property type="entry name" value="GMC_oxred_N"/>
    <property type="match status" value="1"/>
</dbReference>
<dbReference type="AlphaFoldDB" id="A0AAV9NAF2"/>
<dbReference type="PANTHER" id="PTHR11552:SF147">
    <property type="entry name" value="CHOLINE DEHYDROGENASE, MITOCHONDRIAL"/>
    <property type="match status" value="1"/>
</dbReference>
<dbReference type="GO" id="GO:0016614">
    <property type="term" value="F:oxidoreductase activity, acting on CH-OH group of donors"/>
    <property type="evidence" value="ECO:0007669"/>
    <property type="project" value="InterPro"/>
</dbReference>
<sequence length="478" mass="52285">MSGMPNIPTHMLQTWKLEPPETDSHYRSYDPSLYEPDAGPGTLGYTNFNPPSIDAFIESSPSIGIPIVTDLNSGRNTGGKHELNTLNPHSQTRVSSYSAFWSTVVGSSNFKAITFAVVDRILFHNTESSQQPVAYGAEYTVVENGRKRKNIVYANKEVILSTGALQTPKMLMLSGIGPRQILEDLQIPLIYENEWVGKHLYDSPSVSMVIRTTDEASTNQFQQDMSSVEAAMIEKSRKPNSSSNPLNTIDGNSGPAFSFATLNMSDLDAVGASYLAVNRSEQAHYEVILWTSLYPLPSDTPTLNNYYDFSNYTQESYVSLASYMLVPGTGGNVTVNSRDASAPPLINLPFYEAASDLNIQILSIKRLRTLISQSEFSQYTSGPANGEIVPGPAVQSDEDIANFIRETSVSSAHQAGTAAMRPLDDEGVVSPTLEVYGVQGLRVVDASIMPLFVDQHPTAAIYMIAEKAAQMIREKYST</sequence>
<proteinExistence type="inferred from homology"/>
<dbReference type="InterPro" id="IPR000172">
    <property type="entry name" value="GMC_OxRdtase_N"/>
</dbReference>
<dbReference type="SUPFAM" id="SSF51905">
    <property type="entry name" value="FAD/NAD(P)-binding domain"/>
    <property type="match status" value="1"/>
</dbReference>
<dbReference type="InterPro" id="IPR036188">
    <property type="entry name" value="FAD/NAD-bd_sf"/>
</dbReference>
<name>A0AAV9NAF2_9EURO</name>
<dbReference type="GeneID" id="89971235"/>
<feature type="binding site" evidence="6">
    <location>
        <position position="118"/>
    </location>
    <ligand>
        <name>FAD</name>
        <dbReference type="ChEBI" id="CHEBI:57692"/>
    </ligand>
</feature>
<protein>
    <recommendedName>
        <fullName evidence="8">Glucose-methanol-choline oxidoreductase N-terminal domain-containing protein</fullName>
    </recommendedName>
</protein>
<dbReference type="PROSITE" id="PS00624">
    <property type="entry name" value="GMC_OXRED_2"/>
    <property type="match status" value="1"/>
</dbReference>
<dbReference type="EMBL" id="JAVRRD010000015">
    <property type="protein sequence ID" value="KAK5051389.1"/>
    <property type="molecule type" value="Genomic_DNA"/>
</dbReference>
<evidence type="ECO:0000256" key="3">
    <source>
        <dbReference type="ARBA" id="ARBA00022630"/>
    </source>
</evidence>
<evidence type="ECO:0000256" key="2">
    <source>
        <dbReference type="ARBA" id="ARBA00010790"/>
    </source>
</evidence>
<dbReference type="SUPFAM" id="SSF54373">
    <property type="entry name" value="FAD-linked reductases, C-terminal domain"/>
    <property type="match status" value="1"/>
</dbReference>
<dbReference type="Pfam" id="PF05199">
    <property type="entry name" value="GMC_oxred_C"/>
    <property type="match status" value="1"/>
</dbReference>
<evidence type="ECO:0000256" key="6">
    <source>
        <dbReference type="PIRSR" id="PIRSR000137-2"/>
    </source>
</evidence>
<dbReference type="GO" id="GO:0050660">
    <property type="term" value="F:flavin adenine dinucleotide binding"/>
    <property type="evidence" value="ECO:0007669"/>
    <property type="project" value="InterPro"/>
</dbReference>
<evidence type="ECO:0000256" key="7">
    <source>
        <dbReference type="SAM" id="MobiDB-lite"/>
    </source>
</evidence>
<keyword evidence="10" id="KW-1185">Reference proteome</keyword>
<dbReference type="InterPro" id="IPR012132">
    <property type="entry name" value="GMC_OxRdtase"/>
</dbReference>
<dbReference type="Gene3D" id="3.30.560.10">
    <property type="entry name" value="Glucose Oxidase, domain 3"/>
    <property type="match status" value="1"/>
</dbReference>
<dbReference type="PANTHER" id="PTHR11552">
    <property type="entry name" value="GLUCOSE-METHANOL-CHOLINE GMC OXIDOREDUCTASE"/>
    <property type="match status" value="1"/>
</dbReference>
<organism evidence="9 10">
    <name type="scientific">Exophiala bonariae</name>
    <dbReference type="NCBI Taxonomy" id="1690606"/>
    <lineage>
        <taxon>Eukaryota</taxon>
        <taxon>Fungi</taxon>
        <taxon>Dikarya</taxon>
        <taxon>Ascomycota</taxon>
        <taxon>Pezizomycotina</taxon>
        <taxon>Eurotiomycetes</taxon>
        <taxon>Chaetothyriomycetidae</taxon>
        <taxon>Chaetothyriales</taxon>
        <taxon>Herpotrichiellaceae</taxon>
        <taxon>Exophiala</taxon>
    </lineage>
</organism>
<evidence type="ECO:0000313" key="10">
    <source>
        <dbReference type="Proteomes" id="UP001358417"/>
    </source>
</evidence>